<evidence type="ECO:0000313" key="2">
    <source>
        <dbReference type="EMBL" id="CAB4648008.1"/>
    </source>
</evidence>
<name>A0A6J6KFW9_9ZZZZ</name>
<feature type="region of interest" description="Disordered" evidence="1">
    <location>
        <begin position="41"/>
        <end position="143"/>
    </location>
</feature>
<gene>
    <name evidence="2" type="ORF">UFOPK2158_01030</name>
</gene>
<accession>A0A6J6KFW9</accession>
<feature type="compositionally biased region" description="Low complexity" evidence="1">
    <location>
        <begin position="53"/>
        <end position="67"/>
    </location>
</feature>
<organism evidence="2">
    <name type="scientific">freshwater metagenome</name>
    <dbReference type="NCBI Taxonomy" id="449393"/>
    <lineage>
        <taxon>unclassified sequences</taxon>
        <taxon>metagenomes</taxon>
        <taxon>ecological metagenomes</taxon>
    </lineage>
</organism>
<dbReference type="AlphaFoldDB" id="A0A6J6KFW9"/>
<feature type="compositionally biased region" description="Acidic residues" evidence="1">
    <location>
        <begin position="112"/>
        <end position="143"/>
    </location>
</feature>
<protein>
    <submittedName>
        <fullName evidence="2">Unannotated protein</fullName>
    </submittedName>
</protein>
<dbReference type="EMBL" id="CAEZVY010000112">
    <property type="protein sequence ID" value="CAB4648008.1"/>
    <property type="molecule type" value="Genomic_DNA"/>
</dbReference>
<reference evidence="2" key="1">
    <citation type="submission" date="2020-05" db="EMBL/GenBank/DDBJ databases">
        <authorList>
            <person name="Chiriac C."/>
            <person name="Salcher M."/>
            <person name="Ghai R."/>
            <person name="Kavagutti S V."/>
        </authorList>
    </citation>
    <scope>NUCLEOTIDE SEQUENCE</scope>
</reference>
<evidence type="ECO:0000256" key="1">
    <source>
        <dbReference type="SAM" id="MobiDB-lite"/>
    </source>
</evidence>
<sequence length="143" mass="14417">MSNNLLIGLGIIGILGTGSAAVVANTQALVDTNPSPLIEASDVLLPDPTGTTVVIPSEVAPEPVPSSGAGAPSDAVSSNVQDAPQLSTPSARVAPVVSAPVDATSSGSSYSESDDDDESDDNEDDNEDDEEAGEDDDYEDDDD</sequence>
<feature type="compositionally biased region" description="Polar residues" evidence="1">
    <location>
        <begin position="75"/>
        <end position="86"/>
    </location>
</feature>
<proteinExistence type="predicted"/>
<feature type="compositionally biased region" description="Low complexity" evidence="1">
    <location>
        <begin position="87"/>
        <end position="111"/>
    </location>
</feature>